<dbReference type="PANTHER" id="PTHR30535">
    <property type="entry name" value="VITAMIN B12-BINDING PROTEIN"/>
    <property type="match status" value="1"/>
</dbReference>
<reference evidence="4 5" key="1">
    <citation type="submission" date="2022-01" db="EMBL/GenBank/DDBJ databases">
        <title>Identification and Characterization of Corynebacterium sp.</title>
        <authorList>
            <person name="Luo Q."/>
            <person name="Qu P."/>
            <person name="Chen Q."/>
        </authorList>
    </citation>
    <scope>NUCLEOTIDE SEQUENCE [LARGE SCALE GENOMIC DNA]</scope>
    <source>
        <strain evidence="4 5">MC-12</strain>
    </source>
</reference>
<evidence type="ECO:0000313" key="5">
    <source>
        <dbReference type="Proteomes" id="UP001200604"/>
    </source>
</evidence>
<protein>
    <submittedName>
        <fullName evidence="4">ABC transporter substrate-binding protein</fullName>
    </submittedName>
</protein>
<dbReference type="Gene3D" id="3.40.50.1980">
    <property type="entry name" value="Nitrogenase molybdenum iron protein domain"/>
    <property type="match status" value="2"/>
</dbReference>
<dbReference type="EMBL" id="JAKJKU010000001">
    <property type="protein sequence ID" value="MCF6773404.1"/>
    <property type="molecule type" value="Genomic_DNA"/>
</dbReference>
<organism evidence="4 5">
    <name type="scientific">Corynebacterium parakroppenstedtii</name>
    <dbReference type="NCBI Taxonomy" id="2828363"/>
    <lineage>
        <taxon>Bacteria</taxon>
        <taxon>Bacillati</taxon>
        <taxon>Actinomycetota</taxon>
        <taxon>Actinomycetes</taxon>
        <taxon>Mycobacteriales</taxon>
        <taxon>Corynebacteriaceae</taxon>
        <taxon>Corynebacterium</taxon>
    </lineage>
</organism>
<comment type="similarity">
    <text evidence="1">Belongs to the bacterial solute-binding protein 8 family.</text>
</comment>
<dbReference type="Pfam" id="PF01497">
    <property type="entry name" value="Peripla_BP_2"/>
    <property type="match status" value="1"/>
</dbReference>
<keyword evidence="5" id="KW-1185">Reference proteome</keyword>
<feature type="compositionally biased region" description="Low complexity" evidence="2">
    <location>
        <begin position="369"/>
        <end position="383"/>
    </location>
</feature>
<dbReference type="SUPFAM" id="SSF53807">
    <property type="entry name" value="Helical backbone' metal receptor"/>
    <property type="match status" value="1"/>
</dbReference>
<gene>
    <name evidence="4" type="ORF">L3H44_03100</name>
</gene>
<comment type="caution">
    <text evidence="4">The sequence shown here is derived from an EMBL/GenBank/DDBJ whole genome shotgun (WGS) entry which is preliminary data.</text>
</comment>
<feature type="region of interest" description="Disordered" evidence="2">
    <location>
        <begin position="368"/>
        <end position="390"/>
    </location>
</feature>
<dbReference type="InterPro" id="IPR050902">
    <property type="entry name" value="ABC_Transporter_SBP"/>
</dbReference>
<evidence type="ECO:0000256" key="2">
    <source>
        <dbReference type="SAM" id="MobiDB-lite"/>
    </source>
</evidence>
<accession>A0ABS9HJL0</accession>
<sequence>MKAVTLHYPSGFLSAGRCKAGRHPFKPLTMLVGAILVIGLTTTACDVPSRDGESSSSQSDNSEHPVHAEGLVNASLNTGDPQILAQIKPNLPAKTTSQGKEVTVKKADRILGLDRSGAMAASLWSMGMGDKLVGRDISTDFPSAQKLPLVTPGGHSINAEAVLDLNPDVIFTDGTIGPQSVFRQLEKSGITVVRTDRDRNLVNADNLMKEIGLALGDPDAGNQAAQKVRDGIESASKAAQAESDHRRMIMLYLRGTNVSMIAGPKSGAPDLIKSLGGVDAGEGLGLDKAFTNLTSEALVKAAPDTIIVMKEGLESIGGLDGLHKLPGFDQTPAGAHDSVLTVPDSHLLSFGPDAGSVITAMAQALYGDSQSPSSAAPSSNATPEALERRS</sequence>
<dbReference type="Proteomes" id="UP001200604">
    <property type="component" value="Unassembled WGS sequence"/>
</dbReference>
<dbReference type="InterPro" id="IPR002491">
    <property type="entry name" value="ABC_transptr_periplasmic_BD"/>
</dbReference>
<evidence type="ECO:0000259" key="3">
    <source>
        <dbReference type="PROSITE" id="PS50983"/>
    </source>
</evidence>
<dbReference type="PROSITE" id="PS50983">
    <property type="entry name" value="FE_B12_PBP"/>
    <property type="match status" value="1"/>
</dbReference>
<feature type="domain" description="Fe/B12 periplasmic-binding" evidence="3">
    <location>
        <begin position="109"/>
        <end position="369"/>
    </location>
</feature>
<dbReference type="PANTHER" id="PTHR30535:SF4">
    <property type="entry name" value="HEMIN-BINDING PERIPLASMIC PROTEIN HMUT"/>
    <property type="match status" value="1"/>
</dbReference>
<evidence type="ECO:0000313" key="4">
    <source>
        <dbReference type="EMBL" id="MCF6773404.1"/>
    </source>
</evidence>
<evidence type="ECO:0000256" key="1">
    <source>
        <dbReference type="ARBA" id="ARBA00008814"/>
    </source>
</evidence>
<proteinExistence type="inferred from homology"/>
<dbReference type="RefSeq" id="WP_235428983.1">
    <property type="nucleotide sequence ID" value="NZ_JAFFSY010000001.1"/>
</dbReference>
<name>A0ABS9HJL0_9CORY</name>
<dbReference type="GeneID" id="92725960"/>